<feature type="transmembrane region" description="Helical" evidence="1">
    <location>
        <begin position="30"/>
        <end position="51"/>
    </location>
</feature>
<name>A0ABR9VXT3_9MICO</name>
<evidence type="ECO:0000256" key="1">
    <source>
        <dbReference type="SAM" id="Phobius"/>
    </source>
</evidence>
<keyword evidence="1" id="KW-0472">Membrane</keyword>
<keyword evidence="1" id="KW-1133">Transmembrane helix</keyword>
<keyword evidence="1" id="KW-0812">Transmembrane</keyword>
<reference evidence="3 4" key="1">
    <citation type="submission" date="2020-10" db="EMBL/GenBank/DDBJ databases">
        <title>Draft genome and description of Brachybacterium epidermidis sp nov.</title>
        <authorList>
            <person name="Boxberger M."/>
            <person name="La Scola B."/>
        </authorList>
    </citation>
    <scope>NUCLEOTIDE SEQUENCE [LARGE SCALE GENOMIC DNA]</scope>
    <source>
        <strain evidence="3 4">Marseille-Q2903</strain>
    </source>
</reference>
<organism evidence="3 4">
    <name type="scientific">Brachybacterium epidermidis</name>
    <dbReference type="NCBI Taxonomy" id="2781983"/>
    <lineage>
        <taxon>Bacteria</taxon>
        <taxon>Bacillati</taxon>
        <taxon>Actinomycetota</taxon>
        <taxon>Actinomycetes</taxon>
        <taxon>Micrococcales</taxon>
        <taxon>Dermabacteraceae</taxon>
        <taxon>Brachybacterium</taxon>
    </lineage>
</organism>
<comment type="caution">
    <text evidence="3">The sequence shown here is derived from an EMBL/GenBank/DDBJ whole genome shotgun (WGS) entry which is preliminary data.</text>
</comment>
<feature type="domain" description="TadE-like" evidence="2">
    <location>
        <begin position="24"/>
        <end position="65"/>
    </location>
</feature>
<keyword evidence="4" id="KW-1185">Reference proteome</keyword>
<accession>A0ABR9VXT3</accession>
<evidence type="ECO:0000313" key="4">
    <source>
        <dbReference type="Proteomes" id="UP000644727"/>
    </source>
</evidence>
<dbReference type="Proteomes" id="UP000644727">
    <property type="component" value="Unassembled WGS sequence"/>
</dbReference>
<protein>
    <submittedName>
        <fullName evidence="3">Pilus assembly protein</fullName>
    </submittedName>
</protein>
<dbReference type="Pfam" id="PF07811">
    <property type="entry name" value="TadE"/>
    <property type="match status" value="1"/>
</dbReference>
<dbReference type="EMBL" id="JADEYR010000001">
    <property type="protein sequence ID" value="MBE9402986.1"/>
    <property type="molecule type" value="Genomic_DNA"/>
</dbReference>
<proteinExistence type="predicted"/>
<sequence length="140" mass="14296">MAPALPLRPRPLAGLARRLRGEDGSAVAEFPLVSVLIIMIALGVIQAALILHTRNTLIDAAVQGAHHAALVGSTPEDGAARAESLISGRFGDSLDAEATATTDGSGTIRVQVSATLPLVGMIGPSAGLQVEGRAIDESTW</sequence>
<evidence type="ECO:0000259" key="2">
    <source>
        <dbReference type="Pfam" id="PF07811"/>
    </source>
</evidence>
<evidence type="ECO:0000313" key="3">
    <source>
        <dbReference type="EMBL" id="MBE9402986.1"/>
    </source>
</evidence>
<gene>
    <name evidence="3" type="ORF">IOE58_01800</name>
</gene>
<dbReference type="InterPro" id="IPR012495">
    <property type="entry name" value="TadE-like_dom"/>
</dbReference>